<proteinExistence type="predicted"/>
<protein>
    <submittedName>
        <fullName evidence="5">ATP-binding cassette domain-containing protein</fullName>
    </submittedName>
</protein>
<dbReference type="GO" id="GO:0005886">
    <property type="term" value="C:plasma membrane"/>
    <property type="evidence" value="ECO:0007669"/>
    <property type="project" value="TreeGrafter"/>
</dbReference>
<dbReference type="SUPFAM" id="SSF52540">
    <property type="entry name" value="P-loop containing nucleoside triphosphate hydrolases"/>
    <property type="match status" value="1"/>
</dbReference>
<dbReference type="Gene3D" id="3.40.50.300">
    <property type="entry name" value="P-loop containing nucleotide triphosphate hydrolases"/>
    <property type="match status" value="1"/>
</dbReference>
<evidence type="ECO:0000313" key="6">
    <source>
        <dbReference type="Proteomes" id="UP000484255"/>
    </source>
</evidence>
<dbReference type="AlphaFoldDB" id="A0A7C9PI33"/>
<dbReference type="GO" id="GO:0022857">
    <property type="term" value="F:transmembrane transporter activity"/>
    <property type="evidence" value="ECO:0007669"/>
    <property type="project" value="TreeGrafter"/>
</dbReference>
<dbReference type="SMART" id="SM00382">
    <property type="entry name" value="AAA"/>
    <property type="match status" value="1"/>
</dbReference>
<dbReference type="PANTHER" id="PTHR24220">
    <property type="entry name" value="IMPORT ATP-BINDING PROTEIN"/>
    <property type="match status" value="1"/>
</dbReference>
<dbReference type="InterPro" id="IPR003439">
    <property type="entry name" value="ABC_transporter-like_ATP-bd"/>
</dbReference>
<sequence length="240" mass="25135">MAAPVLCWSALRQAWPGQPLLLDLPPGQVAVGERLFLHGPSGCGKSTLLALFCGMLTAQSGQVSLQGQDWAALPAGRRDAWRATHLGFVGQQFNLLPWWPALDNVLLPARFSPARARAAAAAAGGLEAAALDLLERMGLSPALARQPAGQLSVGQQQRVAAARALLGGPALLVADEPTSALDEDSRAAFLQTWQQACAQAGSALVLVSHDRRLAEGFDRVLHLPSLNRAGPPAGTRKGLS</sequence>
<dbReference type="GO" id="GO:0005524">
    <property type="term" value="F:ATP binding"/>
    <property type="evidence" value="ECO:0007669"/>
    <property type="project" value="UniProtKB-KW"/>
</dbReference>
<evidence type="ECO:0000259" key="4">
    <source>
        <dbReference type="PROSITE" id="PS50893"/>
    </source>
</evidence>
<reference evidence="5 6" key="1">
    <citation type="submission" date="2020-02" db="EMBL/GenBank/DDBJ databases">
        <title>Ideonella bacterium strain TBM-1.</title>
        <authorList>
            <person name="Chen W.-M."/>
        </authorList>
    </citation>
    <scope>NUCLEOTIDE SEQUENCE [LARGE SCALE GENOMIC DNA]</scope>
    <source>
        <strain evidence="5 6">TBM-1</strain>
    </source>
</reference>
<keyword evidence="2" id="KW-0547">Nucleotide-binding</keyword>
<evidence type="ECO:0000313" key="5">
    <source>
        <dbReference type="EMBL" id="NDY91752.1"/>
    </source>
</evidence>
<keyword evidence="1" id="KW-0472">Membrane</keyword>
<dbReference type="Proteomes" id="UP000484255">
    <property type="component" value="Unassembled WGS sequence"/>
</dbReference>
<organism evidence="5 6">
    <name type="scientific">Ideonella livida</name>
    <dbReference type="NCBI Taxonomy" id="2707176"/>
    <lineage>
        <taxon>Bacteria</taxon>
        <taxon>Pseudomonadati</taxon>
        <taxon>Pseudomonadota</taxon>
        <taxon>Betaproteobacteria</taxon>
        <taxon>Burkholderiales</taxon>
        <taxon>Sphaerotilaceae</taxon>
        <taxon>Ideonella</taxon>
    </lineage>
</organism>
<dbReference type="InterPro" id="IPR015854">
    <property type="entry name" value="ABC_transpr_LolD-like"/>
</dbReference>
<gene>
    <name evidence="5" type="ORF">G3A44_11195</name>
</gene>
<evidence type="ECO:0000256" key="2">
    <source>
        <dbReference type="ARBA" id="ARBA00022741"/>
    </source>
</evidence>
<name>A0A7C9PI33_9BURK</name>
<dbReference type="Pfam" id="PF00005">
    <property type="entry name" value="ABC_tran"/>
    <property type="match status" value="1"/>
</dbReference>
<dbReference type="PROSITE" id="PS50893">
    <property type="entry name" value="ABC_TRANSPORTER_2"/>
    <property type="match status" value="1"/>
</dbReference>
<accession>A0A7C9PI33</accession>
<dbReference type="EMBL" id="JAAGOH010000011">
    <property type="protein sequence ID" value="NDY91752.1"/>
    <property type="molecule type" value="Genomic_DNA"/>
</dbReference>
<keyword evidence="3 5" id="KW-0067">ATP-binding</keyword>
<feature type="domain" description="ABC transporter" evidence="4">
    <location>
        <begin position="6"/>
        <end position="240"/>
    </location>
</feature>
<dbReference type="GO" id="GO:0016887">
    <property type="term" value="F:ATP hydrolysis activity"/>
    <property type="evidence" value="ECO:0007669"/>
    <property type="project" value="InterPro"/>
</dbReference>
<dbReference type="InterPro" id="IPR027417">
    <property type="entry name" value="P-loop_NTPase"/>
</dbReference>
<dbReference type="PANTHER" id="PTHR24220:SF611">
    <property type="entry name" value="ATP-BINDING COMPONENT OF ABC TRANSPORTER-RELATED"/>
    <property type="match status" value="1"/>
</dbReference>
<evidence type="ECO:0000256" key="1">
    <source>
        <dbReference type="ARBA" id="ARBA00022475"/>
    </source>
</evidence>
<dbReference type="RefSeq" id="WP_163457601.1">
    <property type="nucleotide sequence ID" value="NZ_JAAGOH010000011.1"/>
</dbReference>
<dbReference type="InterPro" id="IPR003593">
    <property type="entry name" value="AAA+_ATPase"/>
</dbReference>
<evidence type="ECO:0000256" key="3">
    <source>
        <dbReference type="ARBA" id="ARBA00022840"/>
    </source>
</evidence>
<keyword evidence="6" id="KW-1185">Reference proteome</keyword>
<comment type="caution">
    <text evidence="5">The sequence shown here is derived from an EMBL/GenBank/DDBJ whole genome shotgun (WGS) entry which is preliminary data.</text>
</comment>
<keyword evidence="1" id="KW-1003">Cell membrane</keyword>